<gene>
    <name evidence="1" type="ORF">RF11_14317</name>
</gene>
<dbReference type="AlphaFoldDB" id="A0A0C2JEB1"/>
<proteinExistence type="predicted"/>
<accession>A0A0C2JEB1</accession>
<evidence type="ECO:0000313" key="2">
    <source>
        <dbReference type="Proteomes" id="UP000031668"/>
    </source>
</evidence>
<reference evidence="1 2" key="1">
    <citation type="journal article" date="2014" name="Genome Biol. Evol.">
        <title>The genome of the myxosporean Thelohanellus kitauei shows adaptations to nutrient acquisition within its fish host.</title>
        <authorList>
            <person name="Yang Y."/>
            <person name="Xiong J."/>
            <person name="Zhou Z."/>
            <person name="Huo F."/>
            <person name="Miao W."/>
            <person name="Ran C."/>
            <person name="Liu Y."/>
            <person name="Zhang J."/>
            <person name="Feng J."/>
            <person name="Wang M."/>
            <person name="Wang M."/>
            <person name="Wang L."/>
            <person name="Yao B."/>
        </authorList>
    </citation>
    <scope>NUCLEOTIDE SEQUENCE [LARGE SCALE GENOMIC DNA]</scope>
    <source>
        <strain evidence="1">Wuqing</strain>
    </source>
</reference>
<dbReference type="EMBL" id="JWZT01003130">
    <property type="protein sequence ID" value="KII67583.1"/>
    <property type="molecule type" value="Genomic_DNA"/>
</dbReference>
<comment type="caution">
    <text evidence="1">The sequence shown here is derived from an EMBL/GenBank/DDBJ whole genome shotgun (WGS) entry which is preliminary data.</text>
</comment>
<protein>
    <submittedName>
        <fullName evidence="1">Uncharacterized protein</fullName>
    </submittedName>
</protein>
<organism evidence="1 2">
    <name type="scientific">Thelohanellus kitauei</name>
    <name type="common">Myxosporean</name>
    <dbReference type="NCBI Taxonomy" id="669202"/>
    <lineage>
        <taxon>Eukaryota</taxon>
        <taxon>Metazoa</taxon>
        <taxon>Cnidaria</taxon>
        <taxon>Myxozoa</taxon>
        <taxon>Myxosporea</taxon>
        <taxon>Bivalvulida</taxon>
        <taxon>Platysporina</taxon>
        <taxon>Myxobolidae</taxon>
        <taxon>Thelohanellus</taxon>
    </lineage>
</organism>
<sequence length="122" mass="14401">MLANAIIKLLGQYLRRYQIWTKNENIEKLKIRHLFSRSPIKNRENSKGERKITKEIFKITVFMEVGLSNQEISKRMGRCLHHINAFCSNPEHRQKLKKSLRQKITDDKLQEIVELAKGNVIS</sequence>
<name>A0A0C2JEB1_THEKT</name>
<keyword evidence="2" id="KW-1185">Reference proteome</keyword>
<dbReference type="Gene3D" id="1.10.10.60">
    <property type="entry name" value="Homeodomain-like"/>
    <property type="match status" value="1"/>
</dbReference>
<evidence type="ECO:0000313" key="1">
    <source>
        <dbReference type="EMBL" id="KII67583.1"/>
    </source>
</evidence>
<dbReference type="Proteomes" id="UP000031668">
    <property type="component" value="Unassembled WGS sequence"/>
</dbReference>